<organism evidence="2 3">
    <name type="scientific">Leptomonas seymouri</name>
    <dbReference type="NCBI Taxonomy" id="5684"/>
    <lineage>
        <taxon>Eukaryota</taxon>
        <taxon>Discoba</taxon>
        <taxon>Euglenozoa</taxon>
        <taxon>Kinetoplastea</taxon>
        <taxon>Metakinetoplastina</taxon>
        <taxon>Trypanosomatida</taxon>
        <taxon>Trypanosomatidae</taxon>
        <taxon>Leishmaniinae</taxon>
        <taxon>Leptomonas</taxon>
    </lineage>
</organism>
<evidence type="ECO:0000313" key="3">
    <source>
        <dbReference type="Proteomes" id="UP000038009"/>
    </source>
</evidence>
<dbReference type="Proteomes" id="UP000038009">
    <property type="component" value="Unassembled WGS sequence"/>
</dbReference>
<protein>
    <submittedName>
        <fullName evidence="2">Uncharacterized protein</fullName>
    </submittedName>
</protein>
<reference evidence="2 3" key="1">
    <citation type="journal article" date="2015" name="PLoS Pathog.">
        <title>Leptomonas seymouri: Adaptations to the Dixenous Life Cycle Analyzed by Genome Sequencing, Transcriptome Profiling and Co-infection with Leishmania donovani.</title>
        <authorList>
            <person name="Kraeva N."/>
            <person name="Butenko A."/>
            <person name="Hlavacova J."/>
            <person name="Kostygov A."/>
            <person name="Myskova J."/>
            <person name="Grybchuk D."/>
            <person name="Lestinova T."/>
            <person name="Votypka J."/>
            <person name="Volf P."/>
            <person name="Opperdoes F."/>
            <person name="Flegontov P."/>
            <person name="Lukes J."/>
            <person name="Yurchenko V."/>
        </authorList>
    </citation>
    <scope>NUCLEOTIDE SEQUENCE [LARGE SCALE GENOMIC DNA]</scope>
    <source>
        <strain evidence="2 3">ATCC 30220</strain>
    </source>
</reference>
<sequence>MPTQGTQVYWHQLPEKQPPWRNAAELRTCIQESKHAAVSIQQTSWSGASHREKKRLRLLTEHEKTLREAKRQRHAIVQQLENPHIYRGVVPELSATPLRVVNLIMSHLGQPNVSFEEADAVVDNVIMNYNALTQQSQSQAGVMLGGGEGGAQPQRIHGESAPTRRSRGPPHRTDPDAAATASVLSQTQPTSSQTPGARGAGLATDMQNSLLLDVVGELCESRALCFKRLSRADLGSMKWQVTSVDAVPHRRVVLLADRRDPYFVVLFGLSRGVTPEPYVVAALKEDGRTPDSLQRYSRTEIPYTQVFCVAPAPVPWRRVWKNVSVSAYRNEFAVAVVEVDTVEAGKSDHEACAEPKDCRAAGGGRVSFAANGSKHLSPSHSGNGSVSPLSQHSRSRVALLGADEEDDLLRPAHPTLAHPVDPPRPTALTSLLAATSKTTLESKWISGAPMFEKDELSMSRSRLYDGGAVACEEVGYLDPLQRLPRTDARDRASNAKLRVWYRRLLPRPMESELMCRLREMHHED</sequence>
<feature type="compositionally biased region" description="Polar residues" evidence="1">
    <location>
        <begin position="374"/>
        <end position="392"/>
    </location>
</feature>
<keyword evidence="3" id="KW-1185">Reference proteome</keyword>
<dbReference type="EMBL" id="LJSK01000149">
    <property type="protein sequence ID" value="KPI86085.1"/>
    <property type="molecule type" value="Genomic_DNA"/>
</dbReference>
<dbReference type="VEuPathDB" id="TriTrypDB:Lsey_0149_0070"/>
<gene>
    <name evidence="2" type="ORF">ABL78_4846</name>
</gene>
<feature type="compositionally biased region" description="Polar residues" evidence="1">
    <location>
        <begin position="182"/>
        <end position="195"/>
    </location>
</feature>
<feature type="region of interest" description="Disordered" evidence="1">
    <location>
        <begin position="369"/>
        <end position="395"/>
    </location>
</feature>
<evidence type="ECO:0000256" key="1">
    <source>
        <dbReference type="SAM" id="MobiDB-lite"/>
    </source>
</evidence>
<name>A0A0N1I5S0_LEPSE</name>
<accession>A0A0N1I5S0</accession>
<proteinExistence type="predicted"/>
<dbReference type="OrthoDB" id="262628at2759"/>
<comment type="caution">
    <text evidence="2">The sequence shown here is derived from an EMBL/GenBank/DDBJ whole genome shotgun (WGS) entry which is preliminary data.</text>
</comment>
<dbReference type="AlphaFoldDB" id="A0A0N1I5S0"/>
<feature type="region of interest" description="Disordered" evidence="1">
    <location>
        <begin position="141"/>
        <end position="201"/>
    </location>
</feature>
<evidence type="ECO:0000313" key="2">
    <source>
        <dbReference type="EMBL" id="KPI86085.1"/>
    </source>
</evidence>